<evidence type="ECO:0000313" key="8">
    <source>
        <dbReference type="Proteomes" id="UP000019151"/>
    </source>
</evidence>
<feature type="signal peptide" evidence="5">
    <location>
        <begin position="1"/>
        <end position="31"/>
    </location>
</feature>
<dbReference type="SUPFAM" id="SSF53187">
    <property type="entry name" value="Zn-dependent exopeptidases"/>
    <property type="match status" value="1"/>
</dbReference>
<sequence>MTTRPAARPARVAIAPVLASLLASAFGCARARPTPTPAPTPAEAPERVGLPPVPRVNGALNIRVVSPGENQALGRLDSTFVFGQVGSGDATLRINGETVPVAPNGAFLAFVPVPPASAPRYELVAVRGADTARRTIPVRVAPRRPLGATGSLAVDEESMGPAETLSLRGDEPVRVTLRAPRNATVWIAADSARIPLVDWSAARGVAPGDDAATTWVTEVPARVLAAARSARLVAARGRDTVRLRPLRVTLADRPGTGPDSTLARDFVMLGRPDAAADTDRVIIGRPVPGGFYKWFFIPGTIVERTGVQGEFTRVRLDSRLEVWVPNADVVALPAGAAPARRVVGNVRLAPSAGWVDVTFGTGDRPPYEIVERGTDVDLLLYGTQLTPEILPMIGNDTLVRQIVWTQDATDRARVTLRLSRAPYGYQVLWDAAGGSFTLRLRRTPTIDPRAPLRGLTVVVDPGHPPGGATGGTGLTEPAAVLPVGFLVRDMLQQRGAKVVMTRTTADPVALGDRAVIARRANADVFVSIHLNAFGEGTNPFANYGTSTLFYHQHSEPLARYVERELVKRFRIPDLGVHYQNLAVARPTWYPAVLTEGLFLMFPEQENAMRTPEGRELYARGIVAGLESYFRDLAGPR</sequence>
<dbReference type="Pfam" id="PF01520">
    <property type="entry name" value="Amidase_3"/>
    <property type="match status" value="1"/>
</dbReference>
<dbReference type="InterPro" id="IPR050695">
    <property type="entry name" value="N-acetylmuramoyl_amidase_3"/>
</dbReference>
<dbReference type="Gene3D" id="3.40.630.40">
    <property type="entry name" value="Zn-dependent exopeptidases"/>
    <property type="match status" value="1"/>
</dbReference>
<proteinExistence type="predicted"/>
<gene>
    <name evidence="7" type="ORF">J421_2844</name>
</gene>
<dbReference type="GO" id="GO:0009253">
    <property type="term" value="P:peptidoglycan catabolic process"/>
    <property type="evidence" value="ECO:0007669"/>
    <property type="project" value="InterPro"/>
</dbReference>
<keyword evidence="8" id="KW-1185">Reference proteome</keyword>
<dbReference type="PANTHER" id="PTHR30404">
    <property type="entry name" value="N-ACETYLMURAMOYL-L-ALANINE AMIDASE"/>
    <property type="match status" value="1"/>
</dbReference>
<dbReference type="KEGG" id="gba:J421_2844"/>
<evidence type="ECO:0000256" key="1">
    <source>
        <dbReference type="ARBA" id="ARBA00001561"/>
    </source>
</evidence>
<evidence type="ECO:0000313" key="7">
    <source>
        <dbReference type="EMBL" id="AHG90381.1"/>
    </source>
</evidence>
<dbReference type="HOGENOM" id="CLU_430079_0_0_0"/>
<feature type="region of interest" description="Disordered" evidence="4">
    <location>
        <begin position="32"/>
        <end position="51"/>
    </location>
</feature>
<dbReference type="CDD" id="cd02696">
    <property type="entry name" value="MurNAc-LAA"/>
    <property type="match status" value="1"/>
</dbReference>
<accession>W0RHX7</accession>
<protein>
    <recommendedName>
        <fullName evidence="2">N-acetylmuramoyl-L-alanine amidase</fullName>
        <ecNumber evidence="2">3.5.1.28</ecNumber>
    </recommendedName>
</protein>
<dbReference type="GO" id="GO:0030288">
    <property type="term" value="C:outer membrane-bounded periplasmic space"/>
    <property type="evidence" value="ECO:0007669"/>
    <property type="project" value="TreeGrafter"/>
</dbReference>
<dbReference type="AlphaFoldDB" id="W0RHX7"/>
<dbReference type="SMART" id="SM00646">
    <property type="entry name" value="Ami_3"/>
    <property type="match status" value="1"/>
</dbReference>
<evidence type="ECO:0000259" key="6">
    <source>
        <dbReference type="SMART" id="SM00646"/>
    </source>
</evidence>
<dbReference type="STRING" id="861299.J421_2844"/>
<evidence type="ECO:0000256" key="5">
    <source>
        <dbReference type="SAM" id="SignalP"/>
    </source>
</evidence>
<evidence type="ECO:0000256" key="2">
    <source>
        <dbReference type="ARBA" id="ARBA00011901"/>
    </source>
</evidence>
<keyword evidence="5" id="KW-0732">Signal</keyword>
<dbReference type="OrthoDB" id="9772024at2"/>
<evidence type="ECO:0000256" key="4">
    <source>
        <dbReference type="SAM" id="MobiDB-lite"/>
    </source>
</evidence>
<organism evidence="7 8">
    <name type="scientific">Gemmatirosa kalamazoonensis</name>
    <dbReference type="NCBI Taxonomy" id="861299"/>
    <lineage>
        <taxon>Bacteria</taxon>
        <taxon>Pseudomonadati</taxon>
        <taxon>Gemmatimonadota</taxon>
        <taxon>Gemmatimonadia</taxon>
        <taxon>Gemmatimonadales</taxon>
        <taxon>Gemmatimonadaceae</taxon>
        <taxon>Gemmatirosa</taxon>
    </lineage>
</organism>
<dbReference type="InterPro" id="IPR002508">
    <property type="entry name" value="MurNAc-LAA_cat"/>
</dbReference>
<evidence type="ECO:0000256" key="3">
    <source>
        <dbReference type="ARBA" id="ARBA00022801"/>
    </source>
</evidence>
<comment type="catalytic activity">
    <reaction evidence="1">
        <text>Hydrolyzes the link between N-acetylmuramoyl residues and L-amino acid residues in certain cell-wall glycopeptides.</text>
        <dbReference type="EC" id="3.5.1.28"/>
    </reaction>
</comment>
<dbReference type="GO" id="GO:0008745">
    <property type="term" value="F:N-acetylmuramoyl-L-alanine amidase activity"/>
    <property type="evidence" value="ECO:0007669"/>
    <property type="project" value="UniProtKB-EC"/>
</dbReference>
<name>W0RHX7_9BACT</name>
<dbReference type="Proteomes" id="UP000019151">
    <property type="component" value="Chromosome"/>
</dbReference>
<dbReference type="PANTHER" id="PTHR30404:SF0">
    <property type="entry name" value="N-ACETYLMURAMOYL-L-ALANINE AMIDASE AMIC"/>
    <property type="match status" value="1"/>
</dbReference>
<dbReference type="RefSeq" id="WP_025411851.1">
    <property type="nucleotide sequence ID" value="NZ_CP007128.1"/>
</dbReference>
<dbReference type="PROSITE" id="PS51257">
    <property type="entry name" value="PROKAR_LIPOPROTEIN"/>
    <property type="match status" value="1"/>
</dbReference>
<reference evidence="7 8" key="1">
    <citation type="journal article" date="2014" name="Genome Announc.">
        <title>Genome Sequence and Methylome of Soil Bacterium Gemmatirosa kalamazoonensis KBS708T, a Member of the Rarely Cultivated Gemmatimonadetes Phylum.</title>
        <authorList>
            <person name="Debruyn J.M."/>
            <person name="Radosevich M."/>
            <person name="Wommack K.E."/>
            <person name="Polson S.W."/>
            <person name="Hauser L.J."/>
            <person name="Fawaz M.N."/>
            <person name="Korlach J."/>
            <person name="Tsai Y.C."/>
        </authorList>
    </citation>
    <scope>NUCLEOTIDE SEQUENCE [LARGE SCALE GENOMIC DNA]</scope>
    <source>
        <strain evidence="7 8">KBS708</strain>
    </source>
</reference>
<dbReference type="EMBL" id="CP007128">
    <property type="protein sequence ID" value="AHG90381.1"/>
    <property type="molecule type" value="Genomic_DNA"/>
</dbReference>
<feature type="chain" id="PRO_5004794140" description="N-acetylmuramoyl-L-alanine amidase" evidence="5">
    <location>
        <begin position="32"/>
        <end position="636"/>
    </location>
</feature>
<dbReference type="eggNOG" id="COG0860">
    <property type="taxonomic scope" value="Bacteria"/>
</dbReference>
<feature type="domain" description="MurNAc-LAA" evidence="6">
    <location>
        <begin position="514"/>
        <end position="626"/>
    </location>
</feature>
<dbReference type="EC" id="3.5.1.28" evidence="2"/>
<keyword evidence="3 7" id="KW-0378">Hydrolase</keyword>
<dbReference type="InParanoid" id="W0RHX7"/>